<reference evidence="1" key="1">
    <citation type="submission" date="2021-01" db="EMBL/GenBank/DDBJ databases">
        <title>Whole genome shotgun sequence of Virgisporangium ochraceum NBRC 16418.</title>
        <authorList>
            <person name="Komaki H."/>
            <person name="Tamura T."/>
        </authorList>
    </citation>
    <scope>NUCLEOTIDE SEQUENCE</scope>
    <source>
        <strain evidence="1">NBRC 16418</strain>
    </source>
</reference>
<dbReference type="EMBL" id="BOPH01000129">
    <property type="protein sequence ID" value="GIJ74112.1"/>
    <property type="molecule type" value="Genomic_DNA"/>
</dbReference>
<accession>A0A8J4EJB5</accession>
<keyword evidence="2" id="KW-1185">Reference proteome</keyword>
<name>A0A8J4EJB5_9ACTN</name>
<dbReference type="RefSeq" id="WP_203933916.1">
    <property type="nucleotide sequence ID" value="NZ_BOPH01000129.1"/>
</dbReference>
<dbReference type="AlphaFoldDB" id="A0A8J4EJB5"/>
<dbReference type="Proteomes" id="UP000635606">
    <property type="component" value="Unassembled WGS sequence"/>
</dbReference>
<sequence length="136" mass="14611">MTTVKFEVTGWPPVKNEAKSLFAAGHAHRDRVEHLLRAAAAAAAETGWVRVNVQTDIAIDVVVRSPTPRPLADATNFLGGIGDVLQGRTISPSLDLSHLGDLATVALFDDDQQIQHITYRVEAGSGPSYTVRLTVL</sequence>
<gene>
    <name evidence="1" type="ORF">Voc01_090290</name>
</gene>
<protein>
    <submittedName>
        <fullName evidence="1">Uncharacterized protein</fullName>
    </submittedName>
</protein>
<evidence type="ECO:0000313" key="1">
    <source>
        <dbReference type="EMBL" id="GIJ74112.1"/>
    </source>
</evidence>
<organism evidence="1 2">
    <name type="scientific">Virgisporangium ochraceum</name>
    <dbReference type="NCBI Taxonomy" id="65505"/>
    <lineage>
        <taxon>Bacteria</taxon>
        <taxon>Bacillati</taxon>
        <taxon>Actinomycetota</taxon>
        <taxon>Actinomycetes</taxon>
        <taxon>Micromonosporales</taxon>
        <taxon>Micromonosporaceae</taxon>
        <taxon>Virgisporangium</taxon>
    </lineage>
</organism>
<evidence type="ECO:0000313" key="2">
    <source>
        <dbReference type="Proteomes" id="UP000635606"/>
    </source>
</evidence>
<proteinExistence type="predicted"/>
<comment type="caution">
    <text evidence="1">The sequence shown here is derived from an EMBL/GenBank/DDBJ whole genome shotgun (WGS) entry which is preliminary data.</text>
</comment>